<sequence length="660" mass="72447">MVSNESFIFDNITISLTWLLSPYIGNLSCIINMGDGHIFDPYYPPSLSSRVTHQFTAPGDFTVFAECSTSEWHVMAQKQVTIQDNTERLRVTGCSGLTTSGASPLCWAVFGDPLWIQVELDGGTGVTYTVLLGNTTLAEFTTQRGPLPYNLTLDRGVQRRTGPGMHHLEIRATNDSTNSAPSRNITVRFVEALSGLQASWASDHLELGQDLLVNVSVAHGIPESLTFEVAGLDTTFSYEKENLRGSFGTYHVAVPLEGTFLVTVLVRDAFSNLSLEIGSITVTAPSSLQEPPRTKVQRKNRDKGKVELYVEPGQYLDPFTTVTLGWPDRDKDLRFQWACGRCWAQWSDCVERQLLRTDQRELVVPPSCLPPSNSAVTLRLTVWRGPELENLGEQCLYVSAPLELRPRVSCEENCGPVDASRDVMLRVTMGDRSAAAMFSWYLDDTPLEKAEPLPEACRLGGFWPRSSILLQSNTSTLLLNSSFLRICGQAARIRVTGSCLYCGPEPALPSVYLPLGKENDDFMLTVVISVSNHVGGRQQTQAVVKVAPGHTCVEEEAFQAVVWDNVTAILQGGRGPERLFQLARAVSSILDQGPGSRQLPRVDTRRKVLRWTPLSFCWGPGVCMQPSGEGSGVHGSMGKSLVSSKLMSCLSPVLLVSDIK</sequence>
<reference evidence="2" key="2">
    <citation type="submission" date="2025-08" db="UniProtKB">
        <authorList>
            <consortium name="Ensembl"/>
        </authorList>
    </citation>
    <scope>IDENTIFICATION</scope>
    <source>
        <strain evidence="2">Hereford</strain>
    </source>
</reference>
<reference evidence="2" key="3">
    <citation type="submission" date="2025-09" db="UniProtKB">
        <authorList>
            <consortium name="Ensembl"/>
        </authorList>
    </citation>
    <scope>IDENTIFICATION</scope>
    <source>
        <strain evidence="2">Hereford</strain>
    </source>
</reference>
<dbReference type="SUPFAM" id="SSF49299">
    <property type="entry name" value="PKD domain"/>
    <property type="match status" value="1"/>
</dbReference>
<name>A0AAA9TFT6_BOVIN</name>
<dbReference type="AlphaFoldDB" id="A0AAA9TFT6"/>
<dbReference type="CDD" id="cd00146">
    <property type="entry name" value="PKD"/>
    <property type="match status" value="1"/>
</dbReference>
<dbReference type="GeneTree" id="ENSGT00940000161577"/>
<dbReference type="PROSITE" id="PS51111">
    <property type="entry name" value="REJ"/>
    <property type="match status" value="2"/>
</dbReference>
<accession>A0AAA9TFT6</accession>
<dbReference type="GO" id="GO:0016020">
    <property type="term" value="C:membrane"/>
    <property type="evidence" value="ECO:0007669"/>
    <property type="project" value="UniProtKB-SubCell"/>
</dbReference>
<evidence type="ECO:0000313" key="2">
    <source>
        <dbReference type="Ensembl" id="ENSBTAP00000097026.1"/>
    </source>
</evidence>
<feature type="domain" description="REJ" evidence="1">
    <location>
        <begin position="165"/>
        <end position="498"/>
    </location>
</feature>
<evidence type="ECO:0000313" key="3">
    <source>
        <dbReference type="Proteomes" id="UP000009136"/>
    </source>
</evidence>
<evidence type="ECO:0000259" key="1">
    <source>
        <dbReference type="PROSITE" id="PS51111"/>
    </source>
</evidence>
<proteinExistence type="predicted"/>
<reference evidence="2" key="1">
    <citation type="submission" date="2018-03" db="EMBL/GenBank/DDBJ databases">
        <title>ARS-UCD1.2.</title>
        <authorList>
            <person name="Rosen B.D."/>
            <person name="Bickhart D.M."/>
            <person name="Koren S."/>
            <person name="Schnabel R.D."/>
            <person name="Hall R."/>
            <person name="Zimin A."/>
            <person name="Dreischer C."/>
            <person name="Schultheiss S."/>
            <person name="Schroeder S.G."/>
            <person name="Elsik C.G."/>
            <person name="Couldrey C."/>
            <person name="Liu G.E."/>
            <person name="Van Tassell C.P."/>
            <person name="Phillippy A.M."/>
            <person name="Smith T.P.L."/>
            <person name="Medrano J.F."/>
        </authorList>
    </citation>
    <scope>NUCLEOTIDE SEQUENCE [LARGE SCALE GENOMIC DNA]</scope>
    <source>
        <strain evidence="2">Hereford</strain>
    </source>
</reference>
<organism evidence="2 3">
    <name type="scientific">Bos taurus</name>
    <name type="common">Bovine</name>
    <dbReference type="NCBI Taxonomy" id="9913"/>
    <lineage>
        <taxon>Eukaryota</taxon>
        <taxon>Metazoa</taxon>
        <taxon>Chordata</taxon>
        <taxon>Craniata</taxon>
        <taxon>Vertebrata</taxon>
        <taxon>Euteleostomi</taxon>
        <taxon>Mammalia</taxon>
        <taxon>Eutheria</taxon>
        <taxon>Laurasiatheria</taxon>
        <taxon>Artiodactyla</taxon>
        <taxon>Ruminantia</taxon>
        <taxon>Pecora</taxon>
        <taxon>Bovidae</taxon>
        <taxon>Bovinae</taxon>
        <taxon>Bos</taxon>
    </lineage>
</organism>
<feature type="domain" description="REJ" evidence="1">
    <location>
        <begin position="499"/>
        <end position="660"/>
    </location>
</feature>
<dbReference type="InterPro" id="IPR014010">
    <property type="entry name" value="REJ_dom"/>
</dbReference>
<dbReference type="InterPro" id="IPR035986">
    <property type="entry name" value="PKD_dom_sf"/>
</dbReference>
<keyword evidence="3" id="KW-1185">Reference proteome</keyword>
<dbReference type="Proteomes" id="UP000009136">
    <property type="component" value="Chromosome 18"/>
</dbReference>
<dbReference type="Ensembl" id="ENSBTAT00000098313.1">
    <property type="protein sequence ID" value="ENSBTAP00000097026.1"/>
    <property type="gene ID" value="ENSBTAG00000012693.9"/>
</dbReference>
<protein>
    <submittedName>
        <fullName evidence="2">Polycystin 1 like 2</fullName>
    </submittedName>
</protein>